<dbReference type="Proteomes" id="UP001154282">
    <property type="component" value="Unassembled WGS sequence"/>
</dbReference>
<reference evidence="1" key="1">
    <citation type="submission" date="2022-08" db="EMBL/GenBank/DDBJ databases">
        <authorList>
            <person name="Gutierrez-Valencia J."/>
        </authorList>
    </citation>
    <scope>NUCLEOTIDE SEQUENCE</scope>
</reference>
<protein>
    <submittedName>
        <fullName evidence="1">Uncharacterized protein</fullName>
    </submittedName>
</protein>
<comment type="caution">
    <text evidence="1">The sequence shown here is derived from an EMBL/GenBank/DDBJ whole genome shotgun (WGS) entry which is preliminary data.</text>
</comment>
<proteinExistence type="predicted"/>
<evidence type="ECO:0000313" key="1">
    <source>
        <dbReference type="EMBL" id="CAI0425491.1"/>
    </source>
</evidence>
<dbReference type="AlphaFoldDB" id="A0AAV0KU31"/>
<name>A0AAV0KU31_9ROSI</name>
<gene>
    <name evidence="1" type="ORF">LITE_LOCUS20423</name>
</gene>
<sequence>MELNLHHTAAGSSRPGCSYKVIPVIYWPLAETSYTFEATKHS</sequence>
<accession>A0AAV0KU31</accession>
<organism evidence="1 2">
    <name type="scientific">Linum tenue</name>
    <dbReference type="NCBI Taxonomy" id="586396"/>
    <lineage>
        <taxon>Eukaryota</taxon>
        <taxon>Viridiplantae</taxon>
        <taxon>Streptophyta</taxon>
        <taxon>Embryophyta</taxon>
        <taxon>Tracheophyta</taxon>
        <taxon>Spermatophyta</taxon>
        <taxon>Magnoliopsida</taxon>
        <taxon>eudicotyledons</taxon>
        <taxon>Gunneridae</taxon>
        <taxon>Pentapetalae</taxon>
        <taxon>rosids</taxon>
        <taxon>fabids</taxon>
        <taxon>Malpighiales</taxon>
        <taxon>Linaceae</taxon>
        <taxon>Linum</taxon>
    </lineage>
</organism>
<dbReference type="EMBL" id="CAMGYJ010000005">
    <property type="protein sequence ID" value="CAI0425491.1"/>
    <property type="molecule type" value="Genomic_DNA"/>
</dbReference>
<keyword evidence="2" id="KW-1185">Reference proteome</keyword>
<evidence type="ECO:0000313" key="2">
    <source>
        <dbReference type="Proteomes" id="UP001154282"/>
    </source>
</evidence>